<dbReference type="AlphaFoldDB" id="A0A382FP59"/>
<dbReference type="SUPFAM" id="SSF53335">
    <property type="entry name" value="S-adenosyl-L-methionine-dependent methyltransferases"/>
    <property type="match status" value="1"/>
</dbReference>
<proteinExistence type="predicted"/>
<dbReference type="InterPro" id="IPR029063">
    <property type="entry name" value="SAM-dependent_MTases_sf"/>
</dbReference>
<accession>A0A382FP59</accession>
<sequence>MSNQDDVQMGLMGHQSLTHARWRYSLISEYIGTRILEVGSADRDFTWILSQEKPEIQTLISLEPSQLLLERFKGKYSFADHVSFHCLDFFDVTPDLFGLFDTLI</sequence>
<reference evidence="1" key="1">
    <citation type="submission" date="2018-05" db="EMBL/GenBank/DDBJ databases">
        <authorList>
            <person name="Lanie J.A."/>
            <person name="Ng W.-L."/>
            <person name="Kazmierczak K.M."/>
            <person name="Andrzejewski T.M."/>
            <person name="Davidsen T.M."/>
            <person name="Wayne K.J."/>
            <person name="Tettelin H."/>
            <person name="Glass J.I."/>
            <person name="Rusch D."/>
            <person name="Podicherti R."/>
            <person name="Tsui H.-C.T."/>
            <person name="Winkler M.E."/>
        </authorList>
    </citation>
    <scope>NUCLEOTIDE SEQUENCE</scope>
</reference>
<gene>
    <name evidence="1" type="ORF">METZ01_LOCUS217770</name>
</gene>
<evidence type="ECO:0008006" key="2">
    <source>
        <dbReference type="Google" id="ProtNLM"/>
    </source>
</evidence>
<dbReference type="EMBL" id="UINC01051133">
    <property type="protein sequence ID" value="SVB64916.1"/>
    <property type="molecule type" value="Genomic_DNA"/>
</dbReference>
<organism evidence="1">
    <name type="scientific">marine metagenome</name>
    <dbReference type="NCBI Taxonomy" id="408172"/>
    <lineage>
        <taxon>unclassified sequences</taxon>
        <taxon>metagenomes</taxon>
        <taxon>ecological metagenomes</taxon>
    </lineage>
</organism>
<evidence type="ECO:0000313" key="1">
    <source>
        <dbReference type="EMBL" id="SVB64916.1"/>
    </source>
</evidence>
<feature type="non-terminal residue" evidence="1">
    <location>
        <position position="104"/>
    </location>
</feature>
<name>A0A382FP59_9ZZZZ</name>
<protein>
    <recommendedName>
        <fullName evidence="2">Methyltransferase type 11 domain-containing protein</fullName>
    </recommendedName>
</protein>